<evidence type="ECO:0000256" key="1">
    <source>
        <dbReference type="ARBA" id="ARBA00001917"/>
    </source>
</evidence>
<dbReference type="Proteomes" id="UP001501410">
    <property type="component" value="Unassembled WGS sequence"/>
</dbReference>
<evidence type="ECO:0000259" key="6">
    <source>
        <dbReference type="Pfam" id="PF00881"/>
    </source>
</evidence>
<organism evidence="7 8">
    <name type="scientific">Rurimicrobium arvi</name>
    <dbReference type="NCBI Taxonomy" id="2049916"/>
    <lineage>
        <taxon>Bacteria</taxon>
        <taxon>Pseudomonadati</taxon>
        <taxon>Bacteroidota</taxon>
        <taxon>Chitinophagia</taxon>
        <taxon>Chitinophagales</taxon>
        <taxon>Chitinophagaceae</taxon>
        <taxon>Rurimicrobium</taxon>
    </lineage>
</organism>
<comment type="cofactor">
    <cofactor evidence="1">
        <name>FMN</name>
        <dbReference type="ChEBI" id="CHEBI:58210"/>
    </cofactor>
</comment>
<feature type="domain" description="Nitroreductase" evidence="6">
    <location>
        <begin position="9"/>
        <end position="184"/>
    </location>
</feature>
<comment type="similarity">
    <text evidence="2">Belongs to the nitroreductase family.</text>
</comment>
<evidence type="ECO:0000256" key="3">
    <source>
        <dbReference type="ARBA" id="ARBA00022630"/>
    </source>
</evidence>
<reference evidence="8" key="1">
    <citation type="journal article" date="2019" name="Int. J. Syst. Evol. Microbiol.">
        <title>The Global Catalogue of Microorganisms (GCM) 10K type strain sequencing project: providing services to taxonomists for standard genome sequencing and annotation.</title>
        <authorList>
            <consortium name="The Broad Institute Genomics Platform"/>
            <consortium name="The Broad Institute Genome Sequencing Center for Infectious Disease"/>
            <person name="Wu L."/>
            <person name="Ma J."/>
        </authorList>
    </citation>
    <scope>NUCLEOTIDE SEQUENCE [LARGE SCALE GENOMIC DNA]</scope>
    <source>
        <strain evidence="8">JCM 31921</strain>
    </source>
</reference>
<dbReference type="PANTHER" id="PTHR43673:SF2">
    <property type="entry name" value="NITROREDUCTASE"/>
    <property type="match status" value="1"/>
</dbReference>
<sequence>MSLKDVLHWRYAPKRMTGAAVPEEHIEAILKAAQYAPTSMGLQPFTMILIRNREMVERIRPIAYNQPQVSEASHLLVFASYSVLTEAHIDKYLQNICATRGVTMESLDAFRRSMLRFMENSSDEAIRVWAEHQTYLALGFAIAEAALLNVDVTPMEGFDPVQLDQLLGLQEKGLRSTALLAIGYRDAENDFLAHEKKVRRSLDELVIRICG</sequence>
<gene>
    <name evidence="7" type="ORF">GCM10023092_22070</name>
</gene>
<dbReference type="Pfam" id="PF00881">
    <property type="entry name" value="Nitroreductase"/>
    <property type="match status" value="1"/>
</dbReference>
<dbReference type="EMBL" id="BAABEZ010000022">
    <property type="protein sequence ID" value="GAA4456598.1"/>
    <property type="molecule type" value="Genomic_DNA"/>
</dbReference>
<evidence type="ECO:0000256" key="5">
    <source>
        <dbReference type="ARBA" id="ARBA00023002"/>
    </source>
</evidence>
<dbReference type="SUPFAM" id="SSF55469">
    <property type="entry name" value="FMN-dependent nitroreductase-like"/>
    <property type="match status" value="1"/>
</dbReference>
<dbReference type="InterPro" id="IPR000415">
    <property type="entry name" value="Nitroreductase-like"/>
</dbReference>
<evidence type="ECO:0000256" key="4">
    <source>
        <dbReference type="ARBA" id="ARBA00022643"/>
    </source>
</evidence>
<dbReference type="RefSeq" id="WP_344826854.1">
    <property type="nucleotide sequence ID" value="NZ_BAABEZ010000022.1"/>
</dbReference>
<evidence type="ECO:0000313" key="7">
    <source>
        <dbReference type="EMBL" id="GAA4456598.1"/>
    </source>
</evidence>
<dbReference type="InterPro" id="IPR029479">
    <property type="entry name" value="Nitroreductase"/>
</dbReference>
<dbReference type="Gene3D" id="3.40.109.10">
    <property type="entry name" value="NADH Oxidase"/>
    <property type="match status" value="1"/>
</dbReference>
<proteinExistence type="inferred from homology"/>
<keyword evidence="8" id="KW-1185">Reference proteome</keyword>
<keyword evidence="3" id="KW-0285">Flavoprotein</keyword>
<keyword evidence="5" id="KW-0560">Oxidoreductase</keyword>
<evidence type="ECO:0000313" key="8">
    <source>
        <dbReference type="Proteomes" id="UP001501410"/>
    </source>
</evidence>
<dbReference type="PANTHER" id="PTHR43673">
    <property type="entry name" value="NAD(P)H NITROREDUCTASE YDGI-RELATED"/>
    <property type="match status" value="1"/>
</dbReference>
<protein>
    <submittedName>
        <fullName evidence="7">NAD(P)H-dependent oxidoreductase</fullName>
    </submittedName>
</protein>
<evidence type="ECO:0000256" key="2">
    <source>
        <dbReference type="ARBA" id="ARBA00007118"/>
    </source>
</evidence>
<accession>A0ABP8MXL6</accession>
<comment type="caution">
    <text evidence="7">The sequence shown here is derived from an EMBL/GenBank/DDBJ whole genome shotgun (WGS) entry which is preliminary data.</text>
</comment>
<name>A0ABP8MXL6_9BACT</name>
<keyword evidence="4" id="KW-0288">FMN</keyword>